<dbReference type="EMBL" id="LR216287">
    <property type="protein sequence ID" value="VFJ15360.1"/>
    <property type="molecule type" value="Genomic_DNA"/>
</dbReference>
<evidence type="ECO:0000313" key="1">
    <source>
        <dbReference type="EMBL" id="VFJ15360.1"/>
    </source>
</evidence>
<accession>A0A484IGN2</accession>
<dbReference type="GeneID" id="39422145"/>
<dbReference type="KEGG" id="nfn:NFRAN_3042"/>
<evidence type="ECO:0000313" key="2">
    <source>
        <dbReference type="Proteomes" id="UP000294299"/>
    </source>
</evidence>
<sequence>MISSGICLGAWQYLKGKYAIPIQNQINVNAAKLIVYADEYEQDFTFILSEASNALRNWMDFRQSCGEGVSGES</sequence>
<dbReference type="OrthoDB" id="385575at2157"/>
<dbReference type="Proteomes" id="UP000294299">
    <property type="component" value="Chromosome NFRAN"/>
</dbReference>
<gene>
    <name evidence="1" type="ORF">NFRAN_3042</name>
</gene>
<organism evidence="1 2">
    <name type="scientific">Candidatus Nitrosocosmicus franklandianus</name>
    <dbReference type="NCBI Taxonomy" id="1798806"/>
    <lineage>
        <taxon>Archaea</taxon>
        <taxon>Nitrososphaerota</taxon>
        <taxon>Nitrososphaeria</taxon>
        <taxon>Nitrososphaerales</taxon>
        <taxon>Nitrososphaeraceae</taxon>
        <taxon>Candidatus Nitrosocosmicus</taxon>
    </lineage>
</organism>
<proteinExistence type="predicted"/>
<name>A0A484IGN2_9ARCH</name>
<dbReference type="AlphaFoldDB" id="A0A484IGN2"/>
<protein>
    <submittedName>
        <fullName evidence="1">Uncharacterized protein</fullName>
    </submittedName>
</protein>
<dbReference type="RefSeq" id="WP_134485314.1">
    <property type="nucleotide sequence ID" value="NZ_LR216287.1"/>
</dbReference>
<keyword evidence="2" id="KW-1185">Reference proteome</keyword>
<reference evidence="1 2" key="1">
    <citation type="submission" date="2019-02" db="EMBL/GenBank/DDBJ databases">
        <authorList>
            <person name="Lehtovirta-Morley E L."/>
        </authorList>
    </citation>
    <scope>NUCLEOTIDE SEQUENCE [LARGE SCALE GENOMIC DNA]</scope>
    <source>
        <strain evidence="1">NFRAN1</strain>
    </source>
</reference>